<sequence>MSDLKTLIETAIALVPAGENSDFALFYVDGAGPKWSAEMKNPCAQFVMLGEASGEYGGEGDTPEQAVLALISRVQKETGT</sequence>
<keyword evidence="2" id="KW-1185">Reference proteome</keyword>
<dbReference type="RefSeq" id="WP_250202200.1">
    <property type="nucleotide sequence ID" value="NZ_CP097649.1"/>
</dbReference>
<accession>A0ABY4SNV3</accession>
<reference evidence="1" key="1">
    <citation type="submission" date="2022-05" db="EMBL/GenBank/DDBJ databases">
        <title>Brevundimonas albigilva TT17 genome sequence.</title>
        <authorList>
            <person name="Lee K."/>
            <person name="Son H."/>
        </authorList>
    </citation>
    <scope>NUCLEOTIDE SEQUENCE</scope>
    <source>
        <strain evidence="1">TT17</strain>
    </source>
</reference>
<dbReference type="EMBL" id="CP097649">
    <property type="protein sequence ID" value="URI15929.1"/>
    <property type="molecule type" value="Genomic_DNA"/>
</dbReference>
<organism evidence="1 2">
    <name type="scientific">Brevundimonas albigilva</name>
    <dbReference type="NCBI Taxonomy" id="1312364"/>
    <lineage>
        <taxon>Bacteria</taxon>
        <taxon>Pseudomonadati</taxon>
        <taxon>Pseudomonadota</taxon>
        <taxon>Alphaproteobacteria</taxon>
        <taxon>Caulobacterales</taxon>
        <taxon>Caulobacteraceae</taxon>
        <taxon>Brevundimonas</taxon>
    </lineage>
</organism>
<evidence type="ECO:0000313" key="1">
    <source>
        <dbReference type="EMBL" id="URI15929.1"/>
    </source>
</evidence>
<protein>
    <submittedName>
        <fullName evidence="1">Uncharacterized protein</fullName>
    </submittedName>
</protein>
<dbReference type="Proteomes" id="UP001055429">
    <property type="component" value="Chromosome"/>
</dbReference>
<evidence type="ECO:0000313" key="2">
    <source>
        <dbReference type="Proteomes" id="UP001055429"/>
    </source>
</evidence>
<name>A0ABY4SNV3_9CAUL</name>
<proteinExistence type="predicted"/>
<gene>
    <name evidence="1" type="ORF">M8231_02755</name>
</gene>